<evidence type="ECO:0000313" key="1">
    <source>
        <dbReference type="EMBL" id="CUO57668.1"/>
    </source>
</evidence>
<dbReference type="EMBL" id="CYYV01000010">
    <property type="protein sequence ID" value="CUO57668.1"/>
    <property type="molecule type" value="Genomic_DNA"/>
</dbReference>
<evidence type="ECO:0000313" key="2">
    <source>
        <dbReference type="Proteomes" id="UP000095706"/>
    </source>
</evidence>
<name>A0A174G985_9FIRM</name>
<dbReference type="RefSeq" id="WP_055228110.1">
    <property type="nucleotide sequence ID" value="NZ_CYYV01000010.1"/>
</dbReference>
<organism evidence="1 2">
    <name type="scientific">Fusicatenibacter saccharivorans</name>
    <dbReference type="NCBI Taxonomy" id="1150298"/>
    <lineage>
        <taxon>Bacteria</taxon>
        <taxon>Bacillati</taxon>
        <taxon>Bacillota</taxon>
        <taxon>Clostridia</taxon>
        <taxon>Lachnospirales</taxon>
        <taxon>Lachnospiraceae</taxon>
        <taxon>Fusicatenibacter</taxon>
    </lineage>
</organism>
<gene>
    <name evidence="1" type="ORF">ERS852406_02317</name>
</gene>
<proteinExistence type="predicted"/>
<protein>
    <submittedName>
        <fullName evidence="1">Uncharacterized protein</fullName>
    </submittedName>
</protein>
<sequence length="117" mass="13211">MLKKLNRFLKFDAEGFFAGKRFKAIGVQEWKDFETGKVLGKKIEVVIASDKTDYGCTDGEVISNVYEKLVFKVRKNEEIPMGAEVKPINPLCSVYGEYRNQLSIVCERIDVLGNAGK</sequence>
<dbReference type="Proteomes" id="UP000095706">
    <property type="component" value="Unassembled WGS sequence"/>
</dbReference>
<reference evidence="1 2" key="1">
    <citation type="submission" date="2015-09" db="EMBL/GenBank/DDBJ databases">
        <authorList>
            <consortium name="Pathogen Informatics"/>
        </authorList>
    </citation>
    <scope>NUCLEOTIDE SEQUENCE [LARGE SCALE GENOMIC DNA]</scope>
    <source>
        <strain evidence="1 2">2789STDY5608849</strain>
    </source>
</reference>
<accession>A0A174G985</accession>
<dbReference type="AlphaFoldDB" id="A0A174G985"/>